<comment type="catalytic activity">
    <reaction evidence="6">
        <text>Exonucleolytic cleavage in either 5'- to 3'- or 3'- to 5'-direction to yield nucleoside 5'-phosphates.</text>
        <dbReference type="EC" id="3.1.11.6"/>
    </reaction>
</comment>
<dbReference type="Pfam" id="PF02609">
    <property type="entry name" value="Exonuc_VII_S"/>
    <property type="match status" value="1"/>
</dbReference>
<keyword evidence="3 6" id="KW-0540">Nuclease</keyword>
<dbReference type="SUPFAM" id="SSF116842">
    <property type="entry name" value="XseB-like"/>
    <property type="match status" value="1"/>
</dbReference>
<dbReference type="NCBIfam" id="TIGR01280">
    <property type="entry name" value="xseB"/>
    <property type="match status" value="1"/>
</dbReference>
<evidence type="ECO:0000256" key="2">
    <source>
        <dbReference type="ARBA" id="ARBA00022490"/>
    </source>
</evidence>
<dbReference type="HAMAP" id="MF_00337">
    <property type="entry name" value="Exonuc_7_S"/>
    <property type="match status" value="1"/>
</dbReference>
<comment type="similarity">
    <text evidence="1 6">Belongs to the XseB family.</text>
</comment>
<dbReference type="GO" id="GO:0005829">
    <property type="term" value="C:cytosol"/>
    <property type="evidence" value="ECO:0007669"/>
    <property type="project" value="TreeGrafter"/>
</dbReference>
<comment type="function">
    <text evidence="6">Bidirectionally degrades single-stranded DNA into large acid-insoluble oligonucleotides, which are then degraded further into small acid-soluble oligonucleotides.</text>
</comment>
<evidence type="ECO:0000256" key="6">
    <source>
        <dbReference type="HAMAP-Rule" id="MF_00337"/>
    </source>
</evidence>
<sequence>MANKAKSLETSIEELNDILIKLESEDITLDQSFQLYNDGMKLLKHCNDSIDKIEKKIIILNENGDSNEL</sequence>
<dbReference type="RefSeq" id="WP_271715624.1">
    <property type="nucleotide sequence ID" value="NZ_AP024169.1"/>
</dbReference>
<proteinExistence type="inferred from homology"/>
<dbReference type="KEGG" id="ahb:bsdtb5_16970"/>
<dbReference type="GO" id="GO:0008855">
    <property type="term" value="F:exodeoxyribonuclease VII activity"/>
    <property type="evidence" value="ECO:0007669"/>
    <property type="project" value="UniProtKB-UniRule"/>
</dbReference>
<reference evidence="7 8" key="1">
    <citation type="submission" date="2020-11" db="EMBL/GenBank/DDBJ databases">
        <title>Draft genome sequencing of a Lachnospiraceae strain isolated from anoxic soil subjected to BSD treatment.</title>
        <authorList>
            <person name="Uek A."/>
            <person name="Tonouchi A."/>
        </authorList>
    </citation>
    <scope>NUCLEOTIDE SEQUENCE [LARGE SCALE GENOMIC DNA]</scope>
    <source>
        <strain evidence="7 8">TB5</strain>
    </source>
</reference>
<protein>
    <recommendedName>
        <fullName evidence="6">Exodeoxyribonuclease 7 small subunit</fullName>
        <ecNumber evidence="6">3.1.11.6</ecNumber>
    </recommendedName>
    <alternativeName>
        <fullName evidence="6">Exodeoxyribonuclease VII small subunit</fullName>
        <shortName evidence="6">Exonuclease VII small subunit</shortName>
    </alternativeName>
</protein>
<dbReference type="PANTHER" id="PTHR34137:SF1">
    <property type="entry name" value="EXODEOXYRIBONUCLEASE 7 SMALL SUBUNIT"/>
    <property type="match status" value="1"/>
</dbReference>
<dbReference type="Proteomes" id="UP000595897">
    <property type="component" value="Chromosome"/>
</dbReference>
<comment type="subcellular location">
    <subcellularLocation>
        <location evidence="6">Cytoplasm</location>
    </subcellularLocation>
</comment>
<dbReference type="EMBL" id="AP024169">
    <property type="protein sequence ID" value="BCN30402.1"/>
    <property type="molecule type" value="Genomic_DNA"/>
</dbReference>
<evidence type="ECO:0000256" key="5">
    <source>
        <dbReference type="ARBA" id="ARBA00022839"/>
    </source>
</evidence>
<evidence type="ECO:0000256" key="1">
    <source>
        <dbReference type="ARBA" id="ARBA00009998"/>
    </source>
</evidence>
<dbReference type="InterPro" id="IPR003761">
    <property type="entry name" value="Exonuc_VII_S"/>
</dbReference>
<evidence type="ECO:0000313" key="7">
    <source>
        <dbReference type="EMBL" id="BCN30402.1"/>
    </source>
</evidence>
<dbReference type="InterPro" id="IPR037004">
    <property type="entry name" value="Exonuc_VII_ssu_sf"/>
</dbReference>
<keyword evidence="4 6" id="KW-0378">Hydrolase</keyword>
<gene>
    <name evidence="6" type="primary">xseB</name>
    <name evidence="7" type="ORF">bsdtb5_16970</name>
</gene>
<evidence type="ECO:0000313" key="8">
    <source>
        <dbReference type="Proteomes" id="UP000595897"/>
    </source>
</evidence>
<dbReference type="AlphaFoldDB" id="A0A7R7EKF5"/>
<dbReference type="EC" id="3.1.11.6" evidence="6"/>
<dbReference type="PIRSF" id="PIRSF006488">
    <property type="entry name" value="Exonuc_VII_S"/>
    <property type="match status" value="1"/>
</dbReference>
<name>A0A7R7EKF5_9FIRM</name>
<dbReference type="GO" id="GO:0006308">
    <property type="term" value="P:DNA catabolic process"/>
    <property type="evidence" value="ECO:0007669"/>
    <property type="project" value="UniProtKB-UniRule"/>
</dbReference>
<keyword evidence="8" id="KW-1185">Reference proteome</keyword>
<keyword evidence="2 6" id="KW-0963">Cytoplasm</keyword>
<dbReference type="Gene3D" id="1.10.287.1040">
    <property type="entry name" value="Exonuclease VII, small subunit"/>
    <property type="match status" value="1"/>
</dbReference>
<evidence type="ECO:0000256" key="4">
    <source>
        <dbReference type="ARBA" id="ARBA00022801"/>
    </source>
</evidence>
<keyword evidence="5 6" id="KW-0269">Exonuclease</keyword>
<dbReference type="PANTHER" id="PTHR34137">
    <property type="entry name" value="EXODEOXYRIBONUCLEASE 7 SMALL SUBUNIT"/>
    <property type="match status" value="1"/>
</dbReference>
<evidence type="ECO:0000256" key="3">
    <source>
        <dbReference type="ARBA" id="ARBA00022722"/>
    </source>
</evidence>
<dbReference type="GO" id="GO:0009318">
    <property type="term" value="C:exodeoxyribonuclease VII complex"/>
    <property type="evidence" value="ECO:0007669"/>
    <property type="project" value="UniProtKB-UniRule"/>
</dbReference>
<organism evidence="7 8">
    <name type="scientific">Anaeromicropila herbilytica</name>
    <dbReference type="NCBI Taxonomy" id="2785025"/>
    <lineage>
        <taxon>Bacteria</taxon>
        <taxon>Bacillati</taxon>
        <taxon>Bacillota</taxon>
        <taxon>Clostridia</taxon>
        <taxon>Lachnospirales</taxon>
        <taxon>Lachnospiraceae</taxon>
        <taxon>Anaeromicropila</taxon>
    </lineage>
</organism>
<comment type="subunit">
    <text evidence="6">Heterooligomer composed of large and small subunits.</text>
</comment>
<accession>A0A7R7EKF5</accession>